<accession>A0A2H0UFX4</accession>
<proteinExistence type="predicted"/>
<comment type="caution">
    <text evidence="3">The sequence shown here is derived from an EMBL/GenBank/DDBJ whole genome shotgun (WGS) entry which is preliminary data.</text>
</comment>
<keyword evidence="1" id="KW-1133">Transmembrane helix</keyword>
<sequence>MKDKIYLVFGVLIILAIAVYFFMQQQSVVPEEVSHASSFEECVQEGNPVMESYPRQCNTKDGKNFVEYIGNGLEKRDLIRLESPQPNQTIESPLTITGEARGYWFFEASFPIVLTNWDGLIIAEGFATAQDEWMTEEFVPFEATLTFVVDPDVYSKKGTLILQKDNPSGLSENDDALEIPVTFK</sequence>
<gene>
    <name evidence="3" type="ORF">COU15_01150</name>
</gene>
<evidence type="ECO:0000259" key="2">
    <source>
        <dbReference type="Pfam" id="PF10648"/>
    </source>
</evidence>
<name>A0A2H0UFX4_9BACT</name>
<dbReference type="AlphaFoldDB" id="A0A2H0UFX4"/>
<feature type="transmembrane region" description="Helical" evidence="1">
    <location>
        <begin position="5"/>
        <end position="23"/>
    </location>
</feature>
<dbReference type="EMBL" id="PFBH01000006">
    <property type="protein sequence ID" value="PIR85324.1"/>
    <property type="molecule type" value="Genomic_DNA"/>
</dbReference>
<evidence type="ECO:0000313" key="3">
    <source>
        <dbReference type="EMBL" id="PIR85324.1"/>
    </source>
</evidence>
<dbReference type="Pfam" id="PF10648">
    <property type="entry name" value="Gmad2"/>
    <property type="match status" value="1"/>
</dbReference>
<evidence type="ECO:0000313" key="4">
    <source>
        <dbReference type="Proteomes" id="UP000229315"/>
    </source>
</evidence>
<dbReference type="InterPro" id="IPR018911">
    <property type="entry name" value="Gmad2_Ig-like_dom"/>
</dbReference>
<keyword evidence="1" id="KW-0812">Transmembrane</keyword>
<reference evidence="4" key="1">
    <citation type="submission" date="2017-09" db="EMBL/GenBank/DDBJ databases">
        <title>Depth-based differentiation of microbial function through sediment-hosted aquifers and enrichment of novel symbionts in the deep terrestrial subsurface.</title>
        <authorList>
            <person name="Probst A.J."/>
            <person name="Ladd B."/>
            <person name="Jarett J.K."/>
            <person name="Geller-Mcgrath D.E."/>
            <person name="Sieber C.M.K."/>
            <person name="Emerson J.B."/>
            <person name="Anantharaman K."/>
            <person name="Thomas B.C."/>
            <person name="Malmstrom R."/>
            <person name="Stieglmeier M."/>
            <person name="Klingl A."/>
            <person name="Woyke T."/>
            <person name="Ryan C.M."/>
            <person name="Banfield J.F."/>
        </authorList>
    </citation>
    <scope>NUCLEOTIDE SEQUENCE [LARGE SCALE GENOMIC DNA]</scope>
</reference>
<feature type="domain" description="Bacterial spore germination immunoglobulin-like" evidence="2">
    <location>
        <begin position="79"/>
        <end position="168"/>
    </location>
</feature>
<organism evidence="3 4">
    <name type="scientific">Candidatus Kaiserbacteria bacterium CG10_big_fil_rev_8_21_14_0_10_45_20</name>
    <dbReference type="NCBI Taxonomy" id="1974607"/>
    <lineage>
        <taxon>Bacteria</taxon>
        <taxon>Candidatus Kaiseribacteriota</taxon>
    </lineage>
</organism>
<keyword evidence="1" id="KW-0472">Membrane</keyword>
<protein>
    <recommendedName>
        <fullName evidence="2">Bacterial spore germination immunoglobulin-like domain-containing protein</fullName>
    </recommendedName>
</protein>
<dbReference type="Proteomes" id="UP000229315">
    <property type="component" value="Unassembled WGS sequence"/>
</dbReference>
<evidence type="ECO:0000256" key="1">
    <source>
        <dbReference type="SAM" id="Phobius"/>
    </source>
</evidence>